<accession>A0A090WZA9</accession>
<dbReference type="Proteomes" id="UP000029643">
    <property type="component" value="Unassembled WGS sequence"/>
</dbReference>
<dbReference type="Gene3D" id="3.30.70.120">
    <property type="match status" value="1"/>
</dbReference>
<sequence length="51" mass="5918">MGGISEIRHSKHPHLIEIVDSESRINQFLDEQKAFLQDTKVFVVKNEVLIK</sequence>
<dbReference type="EMBL" id="BBNU01000017">
    <property type="protein sequence ID" value="GAL81593.1"/>
    <property type="molecule type" value="Genomic_DNA"/>
</dbReference>
<organism evidence="1 2">
    <name type="scientific">Algibacter lectus</name>
    <dbReference type="NCBI Taxonomy" id="221126"/>
    <lineage>
        <taxon>Bacteria</taxon>
        <taxon>Pseudomonadati</taxon>
        <taxon>Bacteroidota</taxon>
        <taxon>Flavobacteriia</taxon>
        <taxon>Flavobacteriales</taxon>
        <taxon>Flavobacteriaceae</taxon>
        <taxon>Algibacter</taxon>
    </lineage>
</organism>
<evidence type="ECO:0000313" key="2">
    <source>
        <dbReference type="Proteomes" id="UP000029643"/>
    </source>
</evidence>
<gene>
    <name evidence="1" type="ORF">JCM19274_438</name>
</gene>
<dbReference type="InterPro" id="IPR015867">
    <property type="entry name" value="N-reg_PII/ATP_PRibTrfase_C"/>
</dbReference>
<dbReference type="RefSeq" id="WP_227806371.1">
    <property type="nucleotide sequence ID" value="NZ_BBNU01000017.1"/>
</dbReference>
<comment type="caution">
    <text evidence="1">The sequence shown here is derived from an EMBL/GenBank/DDBJ whole genome shotgun (WGS) entry which is preliminary data.</text>
</comment>
<protein>
    <submittedName>
        <fullName evidence="1">Uncharacterized protein</fullName>
    </submittedName>
</protein>
<reference evidence="1 2" key="1">
    <citation type="journal article" date="2014" name="Genome Announc.">
        <title>Draft Genome Sequences of Marine Flavobacterium Algibacter lectus Strains SS8 and NR4.</title>
        <authorList>
            <person name="Takatani N."/>
            <person name="Nakanishi M."/>
            <person name="Meirelles P."/>
            <person name="Mino S."/>
            <person name="Suda W."/>
            <person name="Oshima K."/>
            <person name="Hattori M."/>
            <person name="Ohkuma M."/>
            <person name="Hosokawa M."/>
            <person name="Miyashita K."/>
            <person name="Thompson F.L."/>
            <person name="Niwa A."/>
            <person name="Sawabe T."/>
            <person name="Sawabe T."/>
        </authorList>
    </citation>
    <scope>NUCLEOTIDE SEQUENCE [LARGE SCALE GENOMIC DNA]</scope>
    <source>
        <strain evidence="2">JCM19274</strain>
    </source>
</reference>
<dbReference type="AlphaFoldDB" id="A0A090WZA9"/>
<proteinExistence type="predicted"/>
<name>A0A090WZA9_9FLAO</name>
<evidence type="ECO:0000313" key="1">
    <source>
        <dbReference type="EMBL" id="GAL81593.1"/>
    </source>
</evidence>